<dbReference type="Proteomes" id="UP001497482">
    <property type="component" value="Chromosome 23"/>
</dbReference>
<keyword evidence="1" id="KW-0175">Coiled coil</keyword>
<evidence type="ECO:0000313" key="3">
    <source>
        <dbReference type="EMBL" id="CAL1599525.1"/>
    </source>
</evidence>
<reference evidence="3 4" key="1">
    <citation type="submission" date="2024-04" db="EMBL/GenBank/DDBJ databases">
        <authorList>
            <person name="Waldvogel A.-M."/>
            <person name="Schoenle A."/>
        </authorList>
    </citation>
    <scope>NUCLEOTIDE SEQUENCE [LARGE SCALE GENOMIC DNA]</scope>
</reference>
<evidence type="ECO:0000256" key="1">
    <source>
        <dbReference type="SAM" id="Coils"/>
    </source>
</evidence>
<sequence>MSKEDSDGDTGSQASLRSDRSMDRPIDIQCPDRHKEDSDGDTGSQVSLRSDRSMDRPINFQCPDRHNHPDVKTVLPMTRDDYQRKLQEAISKQRKTEKEFKDFKERVSHQLLRSLETQDTENINKPVNKSRLKEMYDHLRINEWPKVTDQLRAGGEDPDSVCKIIQNTFEEAIDDVETLKKSMDKLFRNDLPFKVQEHLKASVESLQMAMFHNREVKASTAELAPLACQRVVSECYWLGCLMALNDSPLQLDWKNTHKQMDVWDFLPRHIISRYGLIDDAFRDSSGHMTDSEDNCEY</sequence>
<evidence type="ECO:0000313" key="4">
    <source>
        <dbReference type="Proteomes" id="UP001497482"/>
    </source>
</evidence>
<feature type="coiled-coil region" evidence="1">
    <location>
        <begin position="79"/>
        <end position="106"/>
    </location>
</feature>
<protein>
    <recommendedName>
        <fullName evidence="5">NACHT-associated domain-containing protein</fullName>
    </recommendedName>
</protein>
<gene>
    <name evidence="3" type="ORF">KC01_LOCUS27782</name>
</gene>
<organism evidence="3 4">
    <name type="scientific">Knipowitschia caucasica</name>
    <name type="common">Caucasian dwarf goby</name>
    <name type="synonym">Pomatoschistus caucasicus</name>
    <dbReference type="NCBI Taxonomy" id="637954"/>
    <lineage>
        <taxon>Eukaryota</taxon>
        <taxon>Metazoa</taxon>
        <taxon>Chordata</taxon>
        <taxon>Craniata</taxon>
        <taxon>Vertebrata</taxon>
        <taxon>Euteleostomi</taxon>
        <taxon>Actinopterygii</taxon>
        <taxon>Neopterygii</taxon>
        <taxon>Teleostei</taxon>
        <taxon>Neoteleostei</taxon>
        <taxon>Acanthomorphata</taxon>
        <taxon>Gobiaria</taxon>
        <taxon>Gobiiformes</taxon>
        <taxon>Gobioidei</taxon>
        <taxon>Gobiidae</taxon>
        <taxon>Gobiinae</taxon>
        <taxon>Knipowitschia</taxon>
    </lineage>
</organism>
<keyword evidence="4" id="KW-1185">Reference proteome</keyword>
<evidence type="ECO:0008006" key="5">
    <source>
        <dbReference type="Google" id="ProtNLM"/>
    </source>
</evidence>
<feature type="compositionally biased region" description="Basic and acidic residues" evidence="2">
    <location>
        <begin position="17"/>
        <end position="37"/>
    </location>
</feature>
<dbReference type="AlphaFoldDB" id="A0AAV2LAZ4"/>
<proteinExistence type="predicted"/>
<evidence type="ECO:0000256" key="2">
    <source>
        <dbReference type="SAM" id="MobiDB-lite"/>
    </source>
</evidence>
<feature type="region of interest" description="Disordered" evidence="2">
    <location>
        <begin position="1"/>
        <end position="70"/>
    </location>
</feature>
<accession>A0AAV2LAZ4</accession>
<name>A0AAV2LAZ4_KNICA</name>
<dbReference type="EMBL" id="OZ035845">
    <property type="protein sequence ID" value="CAL1599525.1"/>
    <property type="molecule type" value="Genomic_DNA"/>
</dbReference>